<evidence type="ECO:0008006" key="3">
    <source>
        <dbReference type="Google" id="ProtNLM"/>
    </source>
</evidence>
<evidence type="ECO:0000313" key="1">
    <source>
        <dbReference type="EMBL" id="CDZ78639.1"/>
    </source>
</evidence>
<dbReference type="Proteomes" id="UP000044071">
    <property type="component" value="Unassembled WGS sequence"/>
</dbReference>
<organism evidence="1 2">
    <name type="scientific">Legionella massiliensis</name>
    <dbReference type="NCBI Taxonomy" id="1034943"/>
    <lineage>
        <taxon>Bacteria</taxon>
        <taxon>Pseudomonadati</taxon>
        <taxon>Pseudomonadota</taxon>
        <taxon>Gammaproteobacteria</taxon>
        <taxon>Legionellales</taxon>
        <taxon>Legionellaceae</taxon>
        <taxon>Legionella</taxon>
    </lineage>
</organism>
<reference evidence="1 2" key="1">
    <citation type="submission" date="2014-06" db="EMBL/GenBank/DDBJ databases">
        <authorList>
            <person name="Urmite Genomes Urmite Genomes"/>
        </authorList>
    </citation>
    <scope>NUCLEOTIDE SEQUENCE [LARGE SCALE GENOMIC DNA]</scope>
</reference>
<accession>A0A078L3D9</accession>
<dbReference type="EMBL" id="CCSB01000003">
    <property type="protein sequence ID" value="CDZ78639.1"/>
    <property type="molecule type" value="Genomic_DNA"/>
</dbReference>
<protein>
    <recommendedName>
        <fullName evidence="3">Ankyrin repeats (3 copies)</fullName>
    </recommendedName>
</protein>
<dbReference type="AlphaFoldDB" id="A0A078L3D9"/>
<gene>
    <name evidence="1" type="ORF">BN59_02951</name>
</gene>
<name>A0A078L3D9_9GAMM</name>
<keyword evidence="2" id="KW-1185">Reference proteome</keyword>
<proteinExistence type="predicted"/>
<dbReference type="STRING" id="1034943.BN59_02951"/>
<dbReference type="RefSeq" id="WP_044011761.1">
    <property type="nucleotide sequence ID" value="NZ_CCVW01000003.1"/>
</dbReference>
<evidence type="ECO:0000313" key="2">
    <source>
        <dbReference type="Proteomes" id="UP000044071"/>
    </source>
</evidence>
<sequence>MYSREEVLDYRNEVLKLGVPESLLDENLNIDYQLLFTRLKPFLATGMLKLTESWQIQVLGDPSFWDKPLSQESLLWKDRYGANIATYAVALGKFEHLDWIFIHARELLDASYFIKTNIISINVAVILGNTKFLDWLKAKNYELSVCEVACTAARMGSIPVLDWLKTNFDFPELLADVEEFVNSFVTEGTVESIQWLNNIFPLKNYKNLAYLAANSRDPERFNLVQALSESKDTFIWPIDDKSMQSARVGNVVETLLAVLETNFSLCQIQNLEQLETALCTWDPCFQEMLGKIEELLERNRFLISFQGFLEKQPQDTLIAGLPTELKSQVVEYCRFFKTPQSIQKPDELVPFAVPEAVTN</sequence>